<evidence type="ECO:0000256" key="1">
    <source>
        <dbReference type="SAM" id="SignalP"/>
    </source>
</evidence>
<dbReference type="EMBL" id="GFPF01001881">
    <property type="protein sequence ID" value="MAA13027.1"/>
    <property type="molecule type" value="Transcribed_RNA"/>
</dbReference>
<feature type="signal peptide" evidence="1">
    <location>
        <begin position="1"/>
        <end position="17"/>
    </location>
</feature>
<evidence type="ECO:0008006" key="3">
    <source>
        <dbReference type="Google" id="ProtNLM"/>
    </source>
</evidence>
<dbReference type="AlphaFoldDB" id="A0A224Y649"/>
<evidence type="ECO:0000313" key="2">
    <source>
        <dbReference type="EMBL" id="MAA13027.1"/>
    </source>
</evidence>
<feature type="chain" id="PRO_5012985416" description="Secreted protein" evidence="1">
    <location>
        <begin position="18"/>
        <end position="83"/>
    </location>
</feature>
<keyword evidence="1" id="KW-0732">Signal</keyword>
<sequence>MCCPCSTCLLQTIRLCASPLQFSCTLGAGFSTLTCVRMCTHRESTRAHKVLDGFFVPLWLNHLAYGQNIRKEGEEKGSPPQFF</sequence>
<proteinExistence type="predicted"/>
<reference evidence="2" key="1">
    <citation type="journal article" date="2017" name="Parasit. Vectors">
        <title>Sialotranscriptomics of Rhipicephalus zambeziensis reveals intricate expression profiles of secretory proteins and suggests tight temporal transcriptional regulation during blood-feeding.</title>
        <authorList>
            <person name="de Castro M.H."/>
            <person name="de Klerk D."/>
            <person name="Pienaar R."/>
            <person name="Rees D.J.G."/>
            <person name="Mans B.J."/>
        </authorList>
    </citation>
    <scope>NUCLEOTIDE SEQUENCE</scope>
    <source>
        <tissue evidence="2">Salivary glands</tissue>
    </source>
</reference>
<protein>
    <recommendedName>
        <fullName evidence="3">Secreted protein</fullName>
    </recommendedName>
</protein>
<organism evidence="2">
    <name type="scientific">Rhipicephalus zambeziensis</name>
    <dbReference type="NCBI Taxonomy" id="60191"/>
    <lineage>
        <taxon>Eukaryota</taxon>
        <taxon>Metazoa</taxon>
        <taxon>Ecdysozoa</taxon>
        <taxon>Arthropoda</taxon>
        <taxon>Chelicerata</taxon>
        <taxon>Arachnida</taxon>
        <taxon>Acari</taxon>
        <taxon>Parasitiformes</taxon>
        <taxon>Ixodida</taxon>
        <taxon>Ixodoidea</taxon>
        <taxon>Ixodidae</taxon>
        <taxon>Rhipicephalinae</taxon>
        <taxon>Rhipicephalus</taxon>
        <taxon>Rhipicephalus</taxon>
    </lineage>
</organism>
<name>A0A224Y649_9ACAR</name>
<accession>A0A224Y649</accession>